<evidence type="ECO:0000259" key="4">
    <source>
        <dbReference type="Pfam" id="PF19040"/>
    </source>
</evidence>
<name>A0A6H9XRS1_9CORY</name>
<dbReference type="AlphaFoldDB" id="A0A6H9XRS1"/>
<feature type="transmembrane region" description="Helical" evidence="2">
    <location>
        <begin position="301"/>
        <end position="319"/>
    </location>
</feature>
<evidence type="ECO:0000256" key="1">
    <source>
        <dbReference type="SAM" id="MobiDB-lite"/>
    </source>
</evidence>
<feature type="region of interest" description="Disordered" evidence="1">
    <location>
        <begin position="701"/>
        <end position="797"/>
    </location>
</feature>
<dbReference type="GO" id="GO:0016747">
    <property type="term" value="F:acyltransferase activity, transferring groups other than amino-acyl groups"/>
    <property type="evidence" value="ECO:0007669"/>
    <property type="project" value="InterPro"/>
</dbReference>
<feature type="transmembrane region" description="Helical" evidence="2">
    <location>
        <begin position="15"/>
        <end position="34"/>
    </location>
</feature>
<dbReference type="EMBL" id="UARK01000001">
    <property type="protein sequence ID" value="SPW23918.1"/>
    <property type="molecule type" value="Genomic_DNA"/>
</dbReference>
<feature type="transmembrane region" description="Helical" evidence="2">
    <location>
        <begin position="325"/>
        <end position="346"/>
    </location>
</feature>
<feature type="compositionally biased region" description="Basic and acidic residues" evidence="1">
    <location>
        <begin position="787"/>
        <end position="797"/>
    </location>
</feature>
<dbReference type="InterPro" id="IPR050879">
    <property type="entry name" value="Acyltransferase_3"/>
</dbReference>
<keyword evidence="2" id="KW-0472">Membrane</keyword>
<dbReference type="Pfam" id="PF01757">
    <property type="entry name" value="Acyl_transf_3"/>
    <property type="match status" value="1"/>
</dbReference>
<keyword evidence="2" id="KW-1133">Transmembrane helix</keyword>
<feature type="compositionally biased region" description="Low complexity" evidence="1">
    <location>
        <begin position="715"/>
        <end position="745"/>
    </location>
</feature>
<gene>
    <name evidence="5" type="primary">oatA_2</name>
    <name evidence="5" type="ORF">NCTC10254_00282</name>
</gene>
<evidence type="ECO:0000313" key="5">
    <source>
        <dbReference type="EMBL" id="SPW23918.1"/>
    </source>
</evidence>
<feature type="transmembrane region" description="Helical" evidence="2">
    <location>
        <begin position="180"/>
        <end position="200"/>
    </location>
</feature>
<accession>A0A6H9XRS1</accession>
<feature type="transmembrane region" description="Helical" evidence="2">
    <location>
        <begin position="40"/>
        <end position="57"/>
    </location>
</feature>
<feature type="transmembrane region" description="Helical" evidence="2">
    <location>
        <begin position="381"/>
        <end position="401"/>
    </location>
</feature>
<feature type="transmembrane region" description="Helical" evidence="2">
    <location>
        <begin position="206"/>
        <end position="228"/>
    </location>
</feature>
<dbReference type="Proteomes" id="UP000249886">
    <property type="component" value="Unassembled WGS sequence"/>
</dbReference>
<organism evidence="5 6">
    <name type="scientific">Corynebacterium matruchotii</name>
    <dbReference type="NCBI Taxonomy" id="43768"/>
    <lineage>
        <taxon>Bacteria</taxon>
        <taxon>Bacillati</taxon>
        <taxon>Actinomycetota</taxon>
        <taxon>Actinomycetes</taxon>
        <taxon>Mycobacteriales</taxon>
        <taxon>Corynebacteriaceae</taxon>
        <taxon>Corynebacterium</taxon>
    </lineage>
</organism>
<dbReference type="GeneID" id="84573267"/>
<dbReference type="GO" id="GO:0009103">
    <property type="term" value="P:lipopolysaccharide biosynthetic process"/>
    <property type="evidence" value="ECO:0007669"/>
    <property type="project" value="TreeGrafter"/>
</dbReference>
<dbReference type="Pfam" id="PF19040">
    <property type="entry name" value="SGNH"/>
    <property type="match status" value="1"/>
</dbReference>
<evidence type="ECO:0000256" key="2">
    <source>
        <dbReference type="SAM" id="Phobius"/>
    </source>
</evidence>
<feature type="transmembrane region" description="Helical" evidence="2">
    <location>
        <begin position="149"/>
        <end position="168"/>
    </location>
</feature>
<dbReference type="GO" id="GO:0016020">
    <property type="term" value="C:membrane"/>
    <property type="evidence" value="ECO:0007669"/>
    <property type="project" value="TreeGrafter"/>
</dbReference>
<evidence type="ECO:0000313" key="6">
    <source>
        <dbReference type="Proteomes" id="UP000249886"/>
    </source>
</evidence>
<feature type="domain" description="Acyltransferase 3" evidence="3">
    <location>
        <begin position="11"/>
        <end position="340"/>
    </location>
</feature>
<dbReference type="PANTHER" id="PTHR23028:SF53">
    <property type="entry name" value="ACYL_TRANSF_3 DOMAIN-CONTAINING PROTEIN"/>
    <property type="match status" value="1"/>
</dbReference>
<reference evidence="5 6" key="1">
    <citation type="submission" date="2018-06" db="EMBL/GenBank/DDBJ databases">
        <authorList>
            <consortium name="Pathogen Informatics"/>
            <person name="Doyle S."/>
        </authorList>
    </citation>
    <scope>NUCLEOTIDE SEQUENCE [LARGE SCALE GENOMIC DNA]</scope>
    <source>
        <strain evidence="5 6">NCTC10254</strain>
    </source>
</reference>
<sequence length="797" mass="88122">MEQLNASKYRYDLDGLRGIAIAFVVLFHVFVGRVSGGVDVFLLLSGYFFLGAQLRYATREGANLNPWWPFWRTLRRLVPVLVVVLGATVLTVALITPELRNLNLASQVWACLGYYQNWMLASQGASYGAASNKVSPLQHLWSMAVQGQFYIFAILLATVVAIFARRLIAAGKTASPRRLAGPTLLLVTIASFVCATYLYISENQSLNYYSTFSRMWELTLGALLALFATRIKLNPRLQRFFSWIGLVLVLTTGLVMDGVKQFPGPATLYPLGGAALVVLGGGHGVNWLAGRFMRWLGTIAYPLYLWHWPMLILVTVYYNKTHPSIIMGVIVIAVSLLLADLSHRFIEEPLRQHGKRPMAGDHRAIEALQQLKQAWAARFRLLGAILIAVLVAVIAYVPVIWQDDVQRASQMRLDPTLYPGAAALGAARIPEVEPQPDPYMLADLVSPAWKDGCMSFLHDNPEEIAIDRYPEKCVYGDKTADKLVYVVGGSHAEQWMAALDELGKQHHFRVVPIVRQSCPAFAEDRDDGFTPECAIFNRKMLERLRTDKPDVVITNSTRPLLERGSFLDEAPISYRTLWDFLSRENIPFVGLRDNPWFLNPDGTGQMVSECWKETHDLQKCGRPRSDIYSPTDPAAQYLTAPNQVAVDTSQWLCPNNFCPPVIGNIYVYRDGNHMSDDYVLTLVPFLWDKIKNVIEAAPVREKERPVTAQKGVHKGSAPATAADSAGGAGETASVPVAVPSEPAVSGEVQPGAPAAPGDYPRQLTNTNRSPTTATSREPASIPGNAAELHDLNDSLLP</sequence>
<comment type="caution">
    <text evidence="5">The sequence shown here is derived from an EMBL/GenBank/DDBJ whole genome shotgun (WGS) entry which is preliminary data.</text>
</comment>
<keyword evidence="2" id="KW-0812">Transmembrane</keyword>
<feature type="domain" description="SGNH" evidence="4">
    <location>
        <begin position="470"/>
        <end position="685"/>
    </location>
</feature>
<dbReference type="EC" id="2.3.1.-" evidence="5"/>
<keyword evidence="5" id="KW-0808">Transferase</keyword>
<feature type="transmembrane region" description="Helical" evidence="2">
    <location>
        <begin position="268"/>
        <end position="289"/>
    </location>
</feature>
<keyword evidence="5" id="KW-0012">Acyltransferase</keyword>
<dbReference type="InterPro" id="IPR043968">
    <property type="entry name" value="SGNH"/>
</dbReference>
<dbReference type="InterPro" id="IPR002656">
    <property type="entry name" value="Acyl_transf_3_dom"/>
</dbReference>
<feature type="transmembrane region" description="Helical" evidence="2">
    <location>
        <begin position="77"/>
        <end position="96"/>
    </location>
</feature>
<proteinExistence type="predicted"/>
<dbReference type="RefSeq" id="WP_005523976.1">
    <property type="nucleotide sequence ID" value="NZ_CP050134.2"/>
</dbReference>
<protein>
    <submittedName>
        <fullName evidence="5">O-acetyltransferase OatA</fullName>
        <ecNumber evidence="5">2.3.1.-</ecNumber>
    </submittedName>
</protein>
<feature type="compositionally biased region" description="Polar residues" evidence="1">
    <location>
        <begin position="762"/>
        <end position="777"/>
    </location>
</feature>
<evidence type="ECO:0000259" key="3">
    <source>
        <dbReference type="Pfam" id="PF01757"/>
    </source>
</evidence>
<dbReference type="PANTHER" id="PTHR23028">
    <property type="entry name" value="ACETYLTRANSFERASE"/>
    <property type="match status" value="1"/>
</dbReference>
<feature type="transmembrane region" description="Helical" evidence="2">
    <location>
        <begin position="240"/>
        <end position="256"/>
    </location>
</feature>